<feature type="domain" description="Chemokine interleukin-8-like" evidence="3">
    <location>
        <begin position="38"/>
        <end position="91"/>
    </location>
</feature>
<dbReference type="Pfam" id="PF00048">
    <property type="entry name" value="IL8"/>
    <property type="match status" value="1"/>
</dbReference>
<evidence type="ECO:0000313" key="5">
    <source>
        <dbReference type="Proteomes" id="UP000438429"/>
    </source>
</evidence>
<keyword evidence="2" id="KW-0732">Signal</keyword>
<dbReference type="GO" id="GO:0005615">
    <property type="term" value="C:extracellular space"/>
    <property type="evidence" value="ECO:0007669"/>
    <property type="project" value="UniProtKB-KW"/>
</dbReference>
<keyword evidence="1" id="KW-0202">Cytokine</keyword>
<sequence>MRTTTLSFSRLMFLLTLAVVMIFSASQVDSSVPIGLPCCHNVTSRRVRNISKCYEQKPRQDCSRHAFLITREKLQPLCISPDARWLQDKITKGKLLCLPDLSL</sequence>
<dbReference type="GO" id="GO:0006955">
    <property type="term" value="P:immune response"/>
    <property type="evidence" value="ECO:0007669"/>
    <property type="project" value="InterPro"/>
</dbReference>
<evidence type="ECO:0000259" key="3">
    <source>
        <dbReference type="Pfam" id="PF00048"/>
    </source>
</evidence>
<dbReference type="AlphaFoldDB" id="A0A6A4S7M8"/>
<dbReference type="EMBL" id="VEVO01000017">
    <property type="protein sequence ID" value="KAF0028549.1"/>
    <property type="molecule type" value="Genomic_DNA"/>
</dbReference>
<protein>
    <recommendedName>
        <fullName evidence="3">Chemokine interleukin-8-like domain-containing protein</fullName>
    </recommendedName>
</protein>
<evidence type="ECO:0000256" key="1">
    <source>
        <dbReference type="ARBA" id="ARBA00022514"/>
    </source>
</evidence>
<comment type="caution">
    <text evidence="4">The sequence shown here is derived from an EMBL/GenBank/DDBJ whole genome shotgun (WGS) entry which is preliminary data.</text>
</comment>
<accession>A0A6A4S7M8</accession>
<proteinExistence type="predicted"/>
<organism evidence="4 5">
    <name type="scientific">Scophthalmus maximus</name>
    <name type="common">Turbot</name>
    <name type="synonym">Psetta maxima</name>
    <dbReference type="NCBI Taxonomy" id="52904"/>
    <lineage>
        <taxon>Eukaryota</taxon>
        <taxon>Metazoa</taxon>
        <taxon>Chordata</taxon>
        <taxon>Craniata</taxon>
        <taxon>Vertebrata</taxon>
        <taxon>Euteleostomi</taxon>
        <taxon>Actinopterygii</taxon>
        <taxon>Neopterygii</taxon>
        <taxon>Teleostei</taxon>
        <taxon>Neoteleostei</taxon>
        <taxon>Acanthomorphata</taxon>
        <taxon>Carangaria</taxon>
        <taxon>Pleuronectiformes</taxon>
        <taxon>Pleuronectoidei</taxon>
        <taxon>Scophthalmidae</taxon>
        <taxon>Scophthalmus</taxon>
    </lineage>
</organism>
<name>A0A6A4S7M8_SCOMX</name>
<dbReference type="InterPro" id="IPR001811">
    <property type="entry name" value="Chemokine_IL8-like_dom"/>
</dbReference>
<dbReference type="GO" id="GO:0008009">
    <property type="term" value="F:chemokine activity"/>
    <property type="evidence" value="ECO:0007669"/>
    <property type="project" value="InterPro"/>
</dbReference>
<gene>
    <name evidence="4" type="ORF">F2P81_019636</name>
</gene>
<dbReference type="SUPFAM" id="SSF54117">
    <property type="entry name" value="Interleukin 8-like chemokines"/>
    <property type="match status" value="1"/>
</dbReference>
<feature type="signal peptide" evidence="2">
    <location>
        <begin position="1"/>
        <end position="30"/>
    </location>
</feature>
<evidence type="ECO:0000313" key="4">
    <source>
        <dbReference type="EMBL" id="KAF0028549.1"/>
    </source>
</evidence>
<dbReference type="Gene3D" id="2.40.50.40">
    <property type="match status" value="1"/>
</dbReference>
<evidence type="ECO:0000256" key="2">
    <source>
        <dbReference type="SAM" id="SignalP"/>
    </source>
</evidence>
<dbReference type="InterPro" id="IPR036048">
    <property type="entry name" value="Interleukin_8-like_sf"/>
</dbReference>
<feature type="chain" id="PRO_5025417944" description="Chemokine interleukin-8-like domain-containing protein" evidence="2">
    <location>
        <begin position="31"/>
        <end position="103"/>
    </location>
</feature>
<reference evidence="4 5" key="1">
    <citation type="submission" date="2019-06" db="EMBL/GenBank/DDBJ databases">
        <title>Draft genomes of female and male turbot (Scophthalmus maximus).</title>
        <authorList>
            <person name="Xu H."/>
            <person name="Xu X.-W."/>
            <person name="Shao C."/>
            <person name="Chen S."/>
        </authorList>
    </citation>
    <scope>NUCLEOTIDE SEQUENCE [LARGE SCALE GENOMIC DNA]</scope>
    <source>
        <strain evidence="4">Ysfricsl-2016a</strain>
        <tissue evidence="4">Blood</tissue>
    </source>
</reference>
<dbReference type="Proteomes" id="UP000438429">
    <property type="component" value="Unassembled WGS sequence"/>
</dbReference>